<dbReference type="AlphaFoldDB" id="A0A4U8QB52"/>
<keyword evidence="6" id="KW-0378">Hydrolase</keyword>
<accession>A0A4U8QB52</accession>
<evidence type="ECO:0000313" key="6">
    <source>
        <dbReference type="EMBL" id="TLD01889.1"/>
    </source>
</evidence>
<dbReference type="EC" id="3.6.3.-" evidence="6"/>
<dbReference type="PROSITE" id="PS00211">
    <property type="entry name" value="ABC_TRANSPORTER_1"/>
    <property type="match status" value="1"/>
</dbReference>
<dbReference type="PANTHER" id="PTHR43335">
    <property type="entry name" value="ABC TRANSPORTER, ATP-BINDING PROTEIN"/>
    <property type="match status" value="1"/>
</dbReference>
<evidence type="ECO:0000256" key="4">
    <source>
        <dbReference type="ARBA" id="ARBA00022840"/>
    </source>
</evidence>
<comment type="similarity">
    <text evidence="1">Belongs to the ABC transporter superfamily.</text>
</comment>
<dbReference type="PROSITE" id="PS50893">
    <property type="entry name" value="ABC_TRANSPORTER_2"/>
    <property type="match status" value="1"/>
</dbReference>
<dbReference type="InterPro" id="IPR027417">
    <property type="entry name" value="P-loop_NTPase"/>
</dbReference>
<dbReference type="CDD" id="cd03268">
    <property type="entry name" value="ABC_BcrA_bacitracin_resist"/>
    <property type="match status" value="1"/>
</dbReference>
<dbReference type="RefSeq" id="WP_047833043.1">
    <property type="nucleotide sequence ID" value="NZ_QGQD01000025.1"/>
</dbReference>
<keyword evidence="4 6" id="KW-0067">ATP-binding</keyword>
<feature type="domain" description="ABC transporter" evidence="5">
    <location>
        <begin position="6"/>
        <end position="233"/>
    </location>
</feature>
<dbReference type="SUPFAM" id="SSF52540">
    <property type="entry name" value="P-loop containing nucleoside triphosphate hydrolases"/>
    <property type="match status" value="1"/>
</dbReference>
<evidence type="ECO:0000256" key="1">
    <source>
        <dbReference type="ARBA" id="ARBA00005417"/>
    </source>
</evidence>
<dbReference type="GO" id="GO:0005524">
    <property type="term" value="F:ATP binding"/>
    <property type="evidence" value="ECO:0007669"/>
    <property type="project" value="UniProtKB-KW"/>
</dbReference>
<keyword evidence="2" id="KW-0813">Transport</keyword>
<dbReference type="PANTHER" id="PTHR43335:SF8">
    <property type="entry name" value="ABC TRANSPORTER, ATP-BINDING PROTEIN"/>
    <property type="match status" value="1"/>
</dbReference>
<protein>
    <submittedName>
        <fullName evidence="6">Daunorubicin/doxorubicin resistance ATP-binding protein DrrA</fullName>
        <ecNumber evidence="6">3.6.3.-</ecNumber>
    </submittedName>
</protein>
<dbReference type="STRING" id="180332.GCA_000797495_04304"/>
<dbReference type="Gene3D" id="3.40.50.300">
    <property type="entry name" value="P-loop containing nucleotide triphosphate hydrolases"/>
    <property type="match status" value="1"/>
</dbReference>
<dbReference type="Proteomes" id="UP000306509">
    <property type="component" value="Unassembled WGS sequence"/>
</dbReference>
<dbReference type="EMBL" id="QGQD01000025">
    <property type="protein sequence ID" value="TLD01889.1"/>
    <property type="molecule type" value="Genomic_DNA"/>
</dbReference>
<keyword evidence="3" id="KW-0547">Nucleotide-binding</keyword>
<dbReference type="InterPro" id="IPR017871">
    <property type="entry name" value="ABC_transporter-like_CS"/>
</dbReference>
<keyword evidence="7" id="KW-1185">Reference proteome</keyword>
<dbReference type="SMART" id="SM00382">
    <property type="entry name" value="AAA"/>
    <property type="match status" value="1"/>
</dbReference>
<proteinExistence type="inferred from homology"/>
<comment type="caution">
    <text evidence="6">The sequence shown here is derived from an EMBL/GenBank/DDBJ whole genome shotgun (WGS) entry which is preliminary data.</text>
</comment>
<dbReference type="InterPro" id="IPR003439">
    <property type="entry name" value="ABC_transporter-like_ATP-bd"/>
</dbReference>
<evidence type="ECO:0000256" key="2">
    <source>
        <dbReference type="ARBA" id="ARBA00022448"/>
    </source>
</evidence>
<evidence type="ECO:0000313" key="7">
    <source>
        <dbReference type="Proteomes" id="UP000306509"/>
    </source>
</evidence>
<sequence>MNNYMIQTIGLTKQFGNQLLVDNVNLHVPQGKIYGLLGRNGAGKTTTMRMLLNLVQPTSGEILLFGNDYKKNPSKTYRNIGNIIETPGFYDNLTARENLHLLARLRGRHRKDTAEHALKLVGLEKEINKPFSNYSLGMKQRLGIAAAIMHDPCLLILDEPVNGLDPIGIHEIRNFLLELSKKGTTIFLSSHVLSEIEQLADIIGVMHEGHLVEEVSMEELHKRNRQYVEFIVSDVNTASLLLERHHAVNDYSVCDNHTIRIFECINRRGEINRSFVENGLLVTKVNISEEKLEDYFSNLIGGGGIG</sequence>
<dbReference type="GO" id="GO:0016887">
    <property type="term" value="F:ATP hydrolysis activity"/>
    <property type="evidence" value="ECO:0007669"/>
    <property type="project" value="InterPro"/>
</dbReference>
<dbReference type="Pfam" id="PF00005">
    <property type="entry name" value="ABC_tran"/>
    <property type="match status" value="1"/>
</dbReference>
<dbReference type="InterPro" id="IPR003593">
    <property type="entry name" value="AAA+_ATPase"/>
</dbReference>
<evidence type="ECO:0000259" key="5">
    <source>
        <dbReference type="PROSITE" id="PS50893"/>
    </source>
</evidence>
<gene>
    <name evidence="6" type="primary">drrA_2</name>
    <name evidence="6" type="ORF">DSM106044_01259</name>
</gene>
<organism evidence="6 7">
    <name type="scientific">Robinsoniella peoriensis</name>
    <dbReference type="NCBI Taxonomy" id="180332"/>
    <lineage>
        <taxon>Bacteria</taxon>
        <taxon>Bacillati</taxon>
        <taxon>Bacillota</taxon>
        <taxon>Clostridia</taxon>
        <taxon>Lachnospirales</taxon>
        <taxon>Lachnospiraceae</taxon>
        <taxon>Robinsoniella</taxon>
    </lineage>
</organism>
<evidence type="ECO:0000256" key="3">
    <source>
        <dbReference type="ARBA" id="ARBA00022741"/>
    </source>
</evidence>
<reference evidence="6 7" key="1">
    <citation type="journal article" date="2019" name="Anaerobe">
        <title>Detection of Robinsoniella peoriensis in multiple bone samples of a trauma patient.</title>
        <authorList>
            <person name="Schrottner P."/>
            <person name="Hartwich K."/>
            <person name="Bunk B."/>
            <person name="Schober I."/>
            <person name="Helbig S."/>
            <person name="Rudolph W.W."/>
            <person name="Gunzer F."/>
        </authorList>
    </citation>
    <scope>NUCLEOTIDE SEQUENCE [LARGE SCALE GENOMIC DNA]</scope>
    <source>
        <strain evidence="6 7">DSM 106044</strain>
    </source>
</reference>
<name>A0A4U8QB52_9FIRM</name>